<sequence>MKTFPKLMLLFGLTFLLLTSSSWAQGRTASRADRGRIHYSTLYKPETVEKIRGEVVSLGKTISGNGRDMCEYLTLKTSKGNVWVILKPQSYKPAVNLNIKPSDQLEITGSRIMLPGKTSLIAAKVQIGNDIMLLRDVKTGRPAWAVGDDWHVR</sequence>
<keyword evidence="4" id="KW-1185">Reference proteome</keyword>
<evidence type="ECO:0000313" key="4">
    <source>
        <dbReference type="Proteomes" id="UP000000483"/>
    </source>
</evidence>
<dbReference type="RefSeq" id="WP_013707738.1">
    <property type="nucleotide sequence ID" value="NC_015388.1"/>
</dbReference>
<protein>
    <recommendedName>
        <fullName evidence="2">Magnetosome protein MamS/MamX domain-containing protein</fullName>
    </recommendedName>
</protein>
<dbReference type="AlphaFoldDB" id="F2NIT5"/>
<accession>F2NIT5</accession>
<dbReference type="InterPro" id="IPR058837">
    <property type="entry name" value="MamS_MamX_dom"/>
</dbReference>
<gene>
    <name evidence="3" type="ordered locus">Desac_2828</name>
</gene>
<dbReference type="HOGENOM" id="CLU_1710289_0_0_7"/>
<dbReference type="EMBL" id="CP002629">
    <property type="protein sequence ID" value="AEB10629.1"/>
    <property type="molecule type" value="Genomic_DNA"/>
</dbReference>
<keyword evidence="1" id="KW-0732">Signal</keyword>
<dbReference type="KEGG" id="dao:Desac_2828"/>
<evidence type="ECO:0000256" key="1">
    <source>
        <dbReference type="SAM" id="SignalP"/>
    </source>
</evidence>
<evidence type="ECO:0000259" key="2">
    <source>
        <dbReference type="Pfam" id="PF26390"/>
    </source>
</evidence>
<feature type="signal peptide" evidence="1">
    <location>
        <begin position="1"/>
        <end position="24"/>
    </location>
</feature>
<dbReference type="Pfam" id="PF26390">
    <property type="entry name" value="MamS_MamX"/>
    <property type="match status" value="1"/>
</dbReference>
<feature type="domain" description="Magnetosome protein MamS/MamX" evidence="2">
    <location>
        <begin position="47"/>
        <end position="131"/>
    </location>
</feature>
<evidence type="ECO:0000313" key="3">
    <source>
        <dbReference type="EMBL" id="AEB10629.1"/>
    </source>
</evidence>
<name>F2NIT5_DESAR</name>
<reference evidence="4" key="2">
    <citation type="submission" date="2011-03" db="EMBL/GenBank/DDBJ databases">
        <title>The complete genome of Desulfobacca acetoxidans DSM 11109.</title>
        <authorList>
            <consortium name="US DOE Joint Genome Institute (JGI-PGF)"/>
            <person name="Lucas S."/>
            <person name="Copeland A."/>
            <person name="Lapidus A."/>
            <person name="Bruce D."/>
            <person name="Goodwin L."/>
            <person name="Pitluck S."/>
            <person name="Peters L."/>
            <person name="Kyrpides N."/>
            <person name="Mavromatis K."/>
            <person name="Ivanova N."/>
            <person name="Ovchinnikova G."/>
            <person name="Teshima H."/>
            <person name="Detter J.C."/>
            <person name="Han C."/>
            <person name="Land M."/>
            <person name="Hauser L."/>
            <person name="Markowitz V."/>
            <person name="Cheng J.-F."/>
            <person name="Hugenholtz P."/>
            <person name="Woyke T."/>
            <person name="Wu D."/>
            <person name="Spring S."/>
            <person name="Schueler E."/>
            <person name="Brambilla E."/>
            <person name="Klenk H.-P."/>
            <person name="Eisen J.A."/>
        </authorList>
    </citation>
    <scope>NUCLEOTIDE SEQUENCE [LARGE SCALE GENOMIC DNA]</scope>
    <source>
        <strain evidence="4">ATCC 700848 / DSM 11109 / ASRB2</strain>
    </source>
</reference>
<organism evidence="3 4">
    <name type="scientific">Desulfobacca acetoxidans (strain ATCC 700848 / DSM 11109 / ASRB2)</name>
    <dbReference type="NCBI Taxonomy" id="880072"/>
    <lineage>
        <taxon>Bacteria</taxon>
        <taxon>Pseudomonadati</taxon>
        <taxon>Thermodesulfobacteriota</taxon>
        <taxon>Desulfobaccia</taxon>
        <taxon>Desulfobaccales</taxon>
        <taxon>Desulfobaccaceae</taxon>
        <taxon>Desulfobacca</taxon>
    </lineage>
</organism>
<dbReference type="Proteomes" id="UP000000483">
    <property type="component" value="Chromosome"/>
</dbReference>
<dbReference type="OrthoDB" id="5455132at2"/>
<feature type="chain" id="PRO_5003287226" description="Magnetosome protein MamS/MamX domain-containing protein" evidence="1">
    <location>
        <begin position="25"/>
        <end position="153"/>
    </location>
</feature>
<reference evidence="3 4" key="1">
    <citation type="journal article" date="2011" name="Stand. Genomic Sci.">
        <title>Complete genome sequence of the acetate-degrading sulfate reducer Desulfobacca acetoxidans type strain (ASRB2).</title>
        <authorList>
            <person name="Goker M."/>
            <person name="Teshima H."/>
            <person name="Lapidus A."/>
            <person name="Nolan M."/>
            <person name="Lucas S."/>
            <person name="Hammon N."/>
            <person name="Deshpande S."/>
            <person name="Cheng J.F."/>
            <person name="Tapia R."/>
            <person name="Han C."/>
            <person name="Goodwin L."/>
            <person name="Pitluck S."/>
            <person name="Huntemann M."/>
            <person name="Liolios K."/>
            <person name="Ivanova N."/>
            <person name="Pagani I."/>
            <person name="Mavromatis K."/>
            <person name="Ovchinikova G."/>
            <person name="Pati A."/>
            <person name="Chen A."/>
            <person name="Palaniappan K."/>
            <person name="Land M."/>
            <person name="Hauser L."/>
            <person name="Brambilla E.M."/>
            <person name="Rohde M."/>
            <person name="Spring S."/>
            <person name="Detter J.C."/>
            <person name="Woyke T."/>
            <person name="Bristow J."/>
            <person name="Eisen J.A."/>
            <person name="Markowitz V."/>
            <person name="Hugenholtz P."/>
            <person name="Kyrpides N.C."/>
            <person name="Klenk H.P."/>
        </authorList>
    </citation>
    <scope>NUCLEOTIDE SEQUENCE [LARGE SCALE GENOMIC DNA]</scope>
    <source>
        <strain evidence="4">ATCC 700848 / DSM 11109 / ASRB2</strain>
    </source>
</reference>
<proteinExistence type="predicted"/>